<protein>
    <recommendedName>
        <fullName evidence="3">Reverse transcriptase domain-containing protein</fullName>
    </recommendedName>
</protein>
<feature type="non-terminal residue" evidence="1">
    <location>
        <position position="1"/>
    </location>
</feature>
<accession>A0A2I0I4S7</accession>
<organism evidence="1 2">
    <name type="scientific">Punica granatum</name>
    <name type="common">Pomegranate</name>
    <dbReference type="NCBI Taxonomy" id="22663"/>
    <lineage>
        <taxon>Eukaryota</taxon>
        <taxon>Viridiplantae</taxon>
        <taxon>Streptophyta</taxon>
        <taxon>Embryophyta</taxon>
        <taxon>Tracheophyta</taxon>
        <taxon>Spermatophyta</taxon>
        <taxon>Magnoliopsida</taxon>
        <taxon>eudicotyledons</taxon>
        <taxon>Gunneridae</taxon>
        <taxon>Pentapetalae</taxon>
        <taxon>rosids</taxon>
        <taxon>malvids</taxon>
        <taxon>Myrtales</taxon>
        <taxon>Lythraceae</taxon>
        <taxon>Punica</taxon>
    </lineage>
</organism>
<dbReference type="PANTHER" id="PTHR33116:SF78">
    <property type="entry name" value="OS12G0587133 PROTEIN"/>
    <property type="match status" value="1"/>
</dbReference>
<evidence type="ECO:0000313" key="1">
    <source>
        <dbReference type="EMBL" id="PKI38978.1"/>
    </source>
</evidence>
<dbReference type="AlphaFoldDB" id="A0A2I0I4S7"/>
<sequence>ESGKWKPKKVGRSGRLISHHMFADDLILFAEASVPQMKFICNILDHFCATAGQKVSSFTAAPTKGKYLFIPIIHGRVRRDHFRHVVNRVQARLSGWAATSLYFDGWVTPAIWVIHAIPSFSMQVLKFPTGVCQEIDRLSRNFIWGHISDRRRIHLIDWNTLTQPCEHGGLGFSLSRVI</sequence>
<comment type="caution">
    <text evidence="1">The sequence shown here is derived from an EMBL/GenBank/DDBJ whole genome shotgun (WGS) entry which is preliminary data.</text>
</comment>
<dbReference type="Proteomes" id="UP000233551">
    <property type="component" value="Unassembled WGS sequence"/>
</dbReference>
<evidence type="ECO:0000313" key="2">
    <source>
        <dbReference type="Proteomes" id="UP000233551"/>
    </source>
</evidence>
<name>A0A2I0I4S7_PUNGR</name>
<keyword evidence="2" id="KW-1185">Reference proteome</keyword>
<proteinExistence type="predicted"/>
<dbReference type="STRING" id="22663.A0A2I0I4S7"/>
<dbReference type="PANTHER" id="PTHR33116">
    <property type="entry name" value="REVERSE TRANSCRIPTASE ZINC-BINDING DOMAIN-CONTAINING PROTEIN-RELATED-RELATED"/>
    <property type="match status" value="1"/>
</dbReference>
<reference evidence="1 2" key="1">
    <citation type="submission" date="2017-11" db="EMBL/GenBank/DDBJ databases">
        <title>De-novo sequencing of pomegranate (Punica granatum L.) genome.</title>
        <authorList>
            <person name="Akparov Z."/>
            <person name="Amiraslanov A."/>
            <person name="Hajiyeva S."/>
            <person name="Abbasov M."/>
            <person name="Kaur K."/>
            <person name="Hamwieh A."/>
            <person name="Solovyev V."/>
            <person name="Salamov A."/>
            <person name="Braich B."/>
            <person name="Kosarev P."/>
            <person name="Mahmoud A."/>
            <person name="Hajiyev E."/>
            <person name="Babayeva S."/>
            <person name="Izzatullayeva V."/>
            <person name="Mammadov A."/>
            <person name="Mammadov A."/>
            <person name="Sharifova S."/>
            <person name="Ojaghi J."/>
            <person name="Eynullazada K."/>
            <person name="Bayramov B."/>
            <person name="Abdulazimova A."/>
            <person name="Shahmuradov I."/>
        </authorList>
    </citation>
    <scope>NUCLEOTIDE SEQUENCE [LARGE SCALE GENOMIC DNA]</scope>
    <source>
        <strain evidence="2">cv. AG2017</strain>
        <tissue evidence="1">Leaf</tissue>
    </source>
</reference>
<dbReference type="EMBL" id="PGOL01003940">
    <property type="protein sequence ID" value="PKI38978.1"/>
    <property type="molecule type" value="Genomic_DNA"/>
</dbReference>
<gene>
    <name evidence="1" type="ORF">CRG98_040630</name>
</gene>
<evidence type="ECO:0008006" key="3">
    <source>
        <dbReference type="Google" id="ProtNLM"/>
    </source>
</evidence>